<dbReference type="AlphaFoldDB" id="T1CJZ2"/>
<feature type="non-terminal residue" evidence="4">
    <location>
        <position position="1"/>
    </location>
</feature>
<proteinExistence type="predicted"/>
<dbReference type="GO" id="GO:0003677">
    <property type="term" value="F:DNA binding"/>
    <property type="evidence" value="ECO:0007669"/>
    <property type="project" value="UniProtKB-KW"/>
</dbReference>
<gene>
    <name evidence="4" type="ORF">B1B_05658</name>
</gene>
<dbReference type="PROSITE" id="PS51898">
    <property type="entry name" value="TYR_RECOMBINASE"/>
    <property type="match status" value="1"/>
</dbReference>
<dbReference type="InterPro" id="IPR010998">
    <property type="entry name" value="Integrase_recombinase_N"/>
</dbReference>
<evidence type="ECO:0000259" key="3">
    <source>
        <dbReference type="PROSITE" id="PS51898"/>
    </source>
</evidence>
<dbReference type="Gene3D" id="1.10.150.130">
    <property type="match status" value="1"/>
</dbReference>
<dbReference type="InterPro" id="IPR011010">
    <property type="entry name" value="DNA_brk_join_enz"/>
</dbReference>
<accession>T1CJZ2</accession>
<reference evidence="4" key="1">
    <citation type="submission" date="2013-08" db="EMBL/GenBank/DDBJ databases">
        <authorList>
            <person name="Mendez C."/>
            <person name="Richter M."/>
            <person name="Ferrer M."/>
            <person name="Sanchez J."/>
        </authorList>
    </citation>
    <scope>NUCLEOTIDE SEQUENCE</scope>
</reference>
<dbReference type="GO" id="GO:0006310">
    <property type="term" value="P:DNA recombination"/>
    <property type="evidence" value="ECO:0007669"/>
    <property type="project" value="UniProtKB-KW"/>
</dbReference>
<evidence type="ECO:0000256" key="2">
    <source>
        <dbReference type="ARBA" id="ARBA00023172"/>
    </source>
</evidence>
<dbReference type="SUPFAM" id="SSF56349">
    <property type="entry name" value="DNA breaking-rejoining enzymes"/>
    <property type="match status" value="1"/>
</dbReference>
<protein>
    <submittedName>
        <fullName evidence="4">Phage integrase family protein</fullName>
    </submittedName>
</protein>
<dbReference type="PANTHER" id="PTHR30349">
    <property type="entry name" value="PHAGE INTEGRASE-RELATED"/>
    <property type="match status" value="1"/>
</dbReference>
<feature type="domain" description="Tyr recombinase" evidence="3">
    <location>
        <begin position="86"/>
        <end position="275"/>
    </location>
</feature>
<reference evidence="4" key="2">
    <citation type="journal article" date="2014" name="ISME J.">
        <title>Microbial stratification in low pH oxic and suboxic macroscopic growths along an acid mine drainage.</title>
        <authorList>
            <person name="Mendez-Garcia C."/>
            <person name="Mesa V."/>
            <person name="Sprenger R.R."/>
            <person name="Richter M."/>
            <person name="Diez M.S."/>
            <person name="Solano J."/>
            <person name="Bargiela R."/>
            <person name="Golyshina O.V."/>
            <person name="Manteca A."/>
            <person name="Ramos J.L."/>
            <person name="Gallego J.R."/>
            <person name="Llorente I."/>
            <person name="Martins Dos Santos V.A."/>
            <person name="Jensen O.N."/>
            <person name="Pelaez A.I."/>
            <person name="Sanchez J."/>
            <person name="Ferrer M."/>
        </authorList>
    </citation>
    <scope>NUCLEOTIDE SEQUENCE</scope>
</reference>
<comment type="caution">
    <text evidence="4">The sequence shown here is derived from an EMBL/GenBank/DDBJ whole genome shotgun (WGS) entry which is preliminary data.</text>
</comment>
<dbReference type="CDD" id="cd00796">
    <property type="entry name" value="INT_Rci_Hp1_C"/>
    <property type="match status" value="1"/>
</dbReference>
<dbReference type="InterPro" id="IPR002104">
    <property type="entry name" value="Integrase_catalytic"/>
</dbReference>
<dbReference type="Gene3D" id="1.10.443.10">
    <property type="entry name" value="Intergrase catalytic core"/>
    <property type="match status" value="1"/>
</dbReference>
<dbReference type="EMBL" id="AUZY01003592">
    <property type="protein sequence ID" value="EQD68190.1"/>
    <property type="molecule type" value="Genomic_DNA"/>
</dbReference>
<dbReference type="InterPro" id="IPR013762">
    <property type="entry name" value="Integrase-like_cat_sf"/>
</dbReference>
<name>T1CJZ2_9ZZZZ</name>
<organism evidence="4">
    <name type="scientific">mine drainage metagenome</name>
    <dbReference type="NCBI Taxonomy" id="410659"/>
    <lineage>
        <taxon>unclassified sequences</taxon>
        <taxon>metagenomes</taxon>
        <taxon>ecological metagenomes</taxon>
    </lineage>
</organism>
<evidence type="ECO:0000313" key="4">
    <source>
        <dbReference type="EMBL" id="EQD68190.1"/>
    </source>
</evidence>
<keyword evidence="2" id="KW-0233">DNA recombination</keyword>
<dbReference type="PANTHER" id="PTHR30349:SF94">
    <property type="entry name" value="INTEGRASE_RECOMBINASE HI_1414-RELATED"/>
    <property type="match status" value="1"/>
</dbReference>
<keyword evidence="1" id="KW-0238">DNA-binding</keyword>
<sequence>RGAEVEIIRLRSLQRDPISSYSLLAISPAVVARWRDARLAGGAQGSTVNRELNLVSAVINWGIKERMIALPGNPVASVRRPAAGKARDRRFEPGEEQRLLEALGDRAGEVKGAKRAGAYRVGTRNPWMRPLVQLAIETAMRQGELIALRWENVDLTARTARLPDTKNGEARTVPLSSRAVAVLDGLQRGAESKGGIDGQVFPITAQAVKLAWKRATKRAGLEDLHFHDLRHEATSRLAEKLPNLIELAAVTGHKDLRMLKRYYHPRATDLAKKLG</sequence>
<dbReference type="Pfam" id="PF00589">
    <property type="entry name" value="Phage_integrase"/>
    <property type="match status" value="1"/>
</dbReference>
<dbReference type="InterPro" id="IPR050090">
    <property type="entry name" value="Tyrosine_recombinase_XerCD"/>
</dbReference>
<dbReference type="GO" id="GO:0015074">
    <property type="term" value="P:DNA integration"/>
    <property type="evidence" value="ECO:0007669"/>
    <property type="project" value="InterPro"/>
</dbReference>
<evidence type="ECO:0000256" key="1">
    <source>
        <dbReference type="ARBA" id="ARBA00023125"/>
    </source>
</evidence>